<evidence type="ECO:0000313" key="16">
    <source>
        <dbReference type="Proteomes" id="UP000606935"/>
    </source>
</evidence>
<keyword evidence="6 13" id="KW-0547">Nucleotide-binding</keyword>
<keyword evidence="7 13" id="KW-0692">RNA repair</keyword>
<dbReference type="InterPro" id="IPR043519">
    <property type="entry name" value="NT_sf"/>
</dbReference>
<dbReference type="GO" id="GO:0001680">
    <property type="term" value="P:tRNA 3'-terminal CCA addition"/>
    <property type="evidence" value="ECO:0007669"/>
    <property type="project" value="UniProtKB-UniRule"/>
</dbReference>
<dbReference type="InterPro" id="IPR002646">
    <property type="entry name" value="PolA_pol_head_dom"/>
</dbReference>
<dbReference type="InterPro" id="IPR012006">
    <property type="entry name" value="CCA_bact"/>
</dbReference>
<dbReference type="EC" id="3.1.3.-" evidence="13"/>
<feature type="binding site" evidence="13">
    <location>
        <position position="8"/>
    </location>
    <ligand>
        <name>ATP</name>
        <dbReference type="ChEBI" id="CHEBI:30616"/>
    </ligand>
</feature>
<keyword evidence="4 13" id="KW-0548">Nucleotidyltransferase</keyword>
<accession>A0A918DJA4</accession>
<evidence type="ECO:0000259" key="14">
    <source>
        <dbReference type="PROSITE" id="PS51831"/>
    </source>
</evidence>
<comment type="caution">
    <text evidence="15">The sequence shown here is derived from an EMBL/GenBank/DDBJ whole genome shotgun (WGS) entry which is preliminary data.</text>
</comment>
<feature type="binding site" evidence="13">
    <location>
        <position position="140"/>
    </location>
    <ligand>
        <name>CTP</name>
        <dbReference type="ChEBI" id="CHEBI:37563"/>
    </ligand>
</feature>
<dbReference type="Gene3D" id="1.10.3090.10">
    <property type="entry name" value="cca-adding enzyme, domain 2"/>
    <property type="match status" value="1"/>
</dbReference>
<dbReference type="Gene3D" id="3.30.460.10">
    <property type="entry name" value="Beta Polymerase, domain 2"/>
    <property type="match status" value="1"/>
</dbReference>
<dbReference type="PROSITE" id="PS51831">
    <property type="entry name" value="HD"/>
    <property type="match status" value="1"/>
</dbReference>
<dbReference type="Pfam" id="PF12627">
    <property type="entry name" value="PolyA_pol_RNAbd"/>
    <property type="match status" value="1"/>
</dbReference>
<reference evidence="15" key="2">
    <citation type="submission" date="2020-09" db="EMBL/GenBank/DDBJ databases">
        <authorList>
            <person name="Sun Q."/>
            <person name="Zhou Y."/>
        </authorList>
    </citation>
    <scope>NUCLEOTIDE SEQUENCE</scope>
    <source>
        <strain evidence="15">CGMCC 1.7086</strain>
    </source>
</reference>
<dbReference type="HAMAP" id="MF_01261">
    <property type="entry name" value="CCA_bact_type1"/>
    <property type="match status" value="1"/>
</dbReference>
<evidence type="ECO:0000256" key="10">
    <source>
        <dbReference type="ARBA" id="ARBA00022842"/>
    </source>
</evidence>
<keyword evidence="10 13" id="KW-0460">Magnesium</keyword>
<feature type="binding site" evidence="13">
    <location>
        <position position="11"/>
    </location>
    <ligand>
        <name>CTP</name>
        <dbReference type="ChEBI" id="CHEBI:37563"/>
    </ligand>
</feature>
<keyword evidence="2 13" id="KW-0808">Transferase</keyword>
<keyword evidence="8 13" id="KW-0378">Hydrolase</keyword>
<evidence type="ECO:0000256" key="13">
    <source>
        <dbReference type="HAMAP-Rule" id="MF_01261"/>
    </source>
</evidence>
<evidence type="ECO:0000256" key="3">
    <source>
        <dbReference type="ARBA" id="ARBA00022694"/>
    </source>
</evidence>
<feature type="binding site" evidence="13">
    <location>
        <position position="11"/>
    </location>
    <ligand>
        <name>ATP</name>
        <dbReference type="ChEBI" id="CHEBI:30616"/>
    </ligand>
</feature>
<feature type="binding site" evidence="13">
    <location>
        <position position="91"/>
    </location>
    <ligand>
        <name>CTP</name>
        <dbReference type="ChEBI" id="CHEBI:37563"/>
    </ligand>
</feature>
<evidence type="ECO:0000256" key="8">
    <source>
        <dbReference type="ARBA" id="ARBA00022801"/>
    </source>
</evidence>
<dbReference type="Proteomes" id="UP000606935">
    <property type="component" value="Unassembled WGS sequence"/>
</dbReference>
<dbReference type="AlphaFoldDB" id="A0A918DJA4"/>
<comment type="catalytic activity">
    <reaction evidence="13">
        <text>a tRNA precursor + 2 CTP + ATP = a tRNA with a 3' CCA end + 3 diphosphate</text>
        <dbReference type="Rhea" id="RHEA:14433"/>
        <dbReference type="Rhea" id="RHEA-COMP:10465"/>
        <dbReference type="Rhea" id="RHEA-COMP:10468"/>
        <dbReference type="ChEBI" id="CHEBI:30616"/>
        <dbReference type="ChEBI" id="CHEBI:33019"/>
        <dbReference type="ChEBI" id="CHEBI:37563"/>
        <dbReference type="ChEBI" id="CHEBI:74896"/>
        <dbReference type="ChEBI" id="CHEBI:83071"/>
        <dbReference type="EC" id="2.7.7.72"/>
    </reaction>
</comment>
<dbReference type="GO" id="GO:0042245">
    <property type="term" value="P:RNA repair"/>
    <property type="evidence" value="ECO:0007669"/>
    <property type="project" value="UniProtKB-KW"/>
</dbReference>
<reference evidence="15" key="1">
    <citation type="journal article" date="2014" name="Int. J. Syst. Evol. Microbiol.">
        <title>Complete genome sequence of Corynebacterium casei LMG S-19264T (=DSM 44701T), isolated from a smear-ripened cheese.</title>
        <authorList>
            <consortium name="US DOE Joint Genome Institute (JGI-PGF)"/>
            <person name="Walter F."/>
            <person name="Albersmeier A."/>
            <person name="Kalinowski J."/>
            <person name="Ruckert C."/>
        </authorList>
    </citation>
    <scope>NUCLEOTIDE SEQUENCE</scope>
    <source>
        <strain evidence="15">CGMCC 1.7086</strain>
    </source>
</reference>
<keyword evidence="5 13" id="KW-0479">Metal-binding</keyword>
<dbReference type="GO" id="GO:0005524">
    <property type="term" value="F:ATP binding"/>
    <property type="evidence" value="ECO:0007669"/>
    <property type="project" value="UniProtKB-UniRule"/>
</dbReference>
<dbReference type="InterPro" id="IPR006674">
    <property type="entry name" value="HD_domain"/>
</dbReference>
<feature type="binding site" evidence="13">
    <location>
        <position position="23"/>
    </location>
    <ligand>
        <name>Mg(2+)</name>
        <dbReference type="ChEBI" id="CHEBI:18420"/>
    </ligand>
</feature>
<dbReference type="EC" id="3.1.4.-" evidence="13"/>
<comment type="subunit">
    <text evidence="13">Monomer. Can also form homodimers and oligomers.</text>
</comment>
<dbReference type="PIRSF" id="PIRSF000813">
    <property type="entry name" value="CCA_bact"/>
    <property type="match status" value="1"/>
</dbReference>
<dbReference type="GO" id="GO:0000287">
    <property type="term" value="F:magnesium ion binding"/>
    <property type="evidence" value="ECO:0007669"/>
    <property type="project" value="UniProtKB-UniRule"/>
</dbReference>
<dbReference type="InterPro" id="IPR050124">
    <property type="entry name" value="tRNA_CCA-adding_enzyme"/>
</dbReference>
<evidence type="ECO:0000313" key="15">
    <source>
        <dbReference type="EMBL" id="GGO67516.1"/>
    </source>
</evidence>
<keyword evidence="3 13" id="KW-0819">tRNA processing</keyword>
<dbReference type="SUPFAM" id="SSF81891">
    <property type="entry name" value="Poly A polymerase C-terminal region-like"/>
    <property type="match status" value="1"/>
</dbReference>
<dbReference type="EC" id="2.7.7.72" evidence="13"/>
<dbReference type="InterPro" id="IPR003607">
    <property type="entry name" value="HD/PDEase_dom"/>
</dbReference>
<comment type="function">
    <text evidence="13">Catalyzes the addition and repair of the essential 3'-terminal CCA sequence in tRNAs without using a nucleic acid template. Adds these three nucleotides in the order of C, C, and A to the tRNA nucleotide-73, using CTP and ATP as substrates and producing inorganic pyrophosphate. tRNA 3'-terminal CCA addition is required both for tRNA processing and repair. Also involved in tRNA surveillance by mediating tandem CCA addition to generate a CCACCA at the 3' terminus of unstable tRNAs. While stable tRNAs receive only 3'-terminal CCA, unstable tRNAs are marked with CCACCA and rapidly degraded.</text>
</comment>
<evidence type="ECO:0000256" key="2">
    <source>
        <dbReference type="ARBA" id="ARBA00022679"/>
    </source>
</evidence>
<keyword evidence="9 13" id="KW-0067">ATP-binding</keyword>
<dbReference type="PANTHER" id="PTHR47545:SF1">
    <property type="entry name" value="MULTIFUNCTIONAL CCA PROTEIN"/>
    <property type="match status" value="1"/>
</dbReference>
<dbReference type="CDD" id="cd00077">
    <property type="entry name" value="HDc"/>
    <property type="match status" value="1"/>
</dbReference>
<comment type="cofactor">
    <cofactor evidence="13">
        <name>Ni(2+)</name>
        <dbReference type="ChEBI" id="CHEBI:49786"/>
    </cofactor>
    <text evidence="13">Nickel for phosphatase activity.</text>
</comment>
<dbReference type="GO" id="GO:0004810">
    <property type="term" value="F:CCA tRNA nucleotidyltransferase activity"/>
    <property type="evidence" value="ECO:0007669"/>
    <property type="project" value="UniProtKB-UniRule"/>
</dbReference>
<dbReference type="NCBIfam" id="NF008137">
    <property type="entry name" value="PRK10885.1"/>
    <property type="match status" value="1"/>
</dbReference>
<feature type="domain" description="HD" evidence="14">
    <location>
        <begin position="228"/>
        <end position="329"/>
    </location>
</feature>
<feature type="binding site" evidence="13">
    <location>
        <position position="8"/>
    </location>
    <ligand>
        <name>CTP</name>
        <dbReference type="ChEBI" id="CHEBI:37563"/>
    </ligand>
</feature>
<dbReference type="CDD" id="cd05398">
    <property type="entry name" value="NT_ClassII-CCAase"/>
    <property type="match status" value="1"/>
</dbReference>
<evidence type="ECO:0000256" key="12">
    <source>
        <dbReference type="ARBA" id="ARBA00023268"/>
    </source>
</evidence>
<proteinExistence type="inferred from homology"/>
<evidence type="ECO:0000256" key="5">
    <source>
        <dbReference type="ARBA" id="ARBA00022723"/>
    </source>
</evidence>
<comment type="similarity">
    <text evidence="13">Belongs to the tRNA nucleotidyltransferase/poly(A) polymerase family. Bacterial CCA-adding enzyme type 1 subfamily.</text>
</comment>
<comment type="catalytic activity">
    <reaction evidence="13">
        <text>a tRNA with a 3' CCA end + 2 CTP + ATP = a tRNA with a 3' CCACCA end + 3 diphosphate</text>
        <dbReference type="Rhea" id="RHEA:76235"/>
        <dbReference type="Rhea" id="RHEA-COMP:10468"/>
        <dbReference type="Rhea" id="RHEA-COMP:18655"/>
        <dbReference type="ChEBI" id="CHEBI:30616"/>
        <dbReference type="ChEBI" id="CHEBI:33019"/>
        <dbReference type="ChEBI" id="CHEBI:37563"/>
        <dbReference type="ChEBI" id="CHEBI:83071"/>
        <dbReference type="ChEBI" id="CHEBI:195187"/>
    </reaction>
</comment>
<dbReference type="GO" id="GO:0004112">
    <property type="term" value="F:cyclic-nucleotide phosphodiesterase activity"/>
    <property type="evidence" value="ECO:0007669"/>
    <property type="project" value="UniProtKB-UniRule"/>
</dbReference>
<dbReference type="HAMAP" id="MF_01262">
    <property type="entry name" value="CCA_bact_type2"/>
    <property type="match status" value="1"/>
</dbReference>
<dbReference type="Pfam" id="PF01966">
    <property type="entry name" value="HD"/>
    <property type="match status" value="1"/>
</dbReference>
<keyword evidence="16" id="KW-1185">Reference proteome</keyword>
<dbReference type="InterPro" id="IPR032828">
    <property type="entry name" value="PolyA_RNA-bd"/>
</dbReference>
<comment type="cofactor">
    <cofactor evidence="13">
        <name>Mg(2+)</name>
        <dbReference type="ChEBI" id="CHEBI:18420"/>
    </cofactor>
    <text evidence="13">Magnesium is required for nucleotidyltransferase activity.</text>
</comment>
<evidence type="ECO:0000256" key="7">
    <source>
        <dbReference type="ARBA" id="ARBA00022800"/>
    </source>
</evidence>
<dbReference type="PANTHER" id="PTHR47545">
    <property type="entry name" value="MULTIFUNCTIONAL CCA PROTEIN"/>
    <property type="match status" value="1"/>
</dbReference>
<dbReference type="GO" id="GO:0000049">
    <property type="term" value="F:tRNA binding"/>
    <property type="evidence" value="ECO:0007669"/>
    <property type="project" value="UniProtKB-UniRule"/>
</dbReference>
<comment type="domain">
    <text evidence="13">Comprises two domains: an N-terminal domain containing the nucleotidyltransferase activity and a C-terminal HD domain associated with both phosphodiesterase and phosphatase activities.</text>
</comment>
<evidence type="ECO:0000256" key="6">
    <source>
        <dbReference type="ARBA" id="ARBA00022741"/>
    </source>
</evidence>
<dbReference type="FunFam" id="1.10.3090.10:FF:000001">
    <property type="entry name" value="Multifunctional CCA protein"/>
    <property type="match status" value="1"/>
</dbReference>
<dbReference type="Pfam" id="PF01743">
    <property type="entry name" value="PolyA_pol"/>
    <property type="match status" value="1"/>
</dbReference>
<feature type="binding site" evidence="13">
    <location>
        <position position="91"/>
    </location>
    <ligand>
        <name>ATP</name>
        <dbReference type="ChEBI" id="CHEBI:30616"/>
    </ligand>
</feature>
<feature type="binding site" evidence="13">
    <location>
        <position position="137"/>
    </location>
    <ligand>
        <name>ATP</name>
        <dbReference type="ChEBI" id="CHEBI:30616"/>
    </ligand>
</feature>
<evidence type="ECO:0000256" key="4">
    <source>
        <dbReference type="ARBA" id="ARBA00022695"/>
    </source>
</evidence>
<comment type="miscellaneous">
    <text evidence="13">A single active site specifically recognizes both ATP and CTP and is responsible for their addition.</text>
</comment>
<dbReference type="GO" id="GO:0016791">
    <property type="term" value="F:phosphatase activity"/>
    <property type="evidence" value="ECO:0007669"/>
    <property type="project" value="UniProtKB-UniRule"/>
</dbReference>
<feature type="binding site" evidence="13">
    <location>
        <position position="140"/>
    </location>
    <ligand>
        <name>ATP</name>
        <dbReference type="ChEBI" id="CHEBI:30616"/>
    </ligand>
</feature>
<name>A0A918DJA4_9ALTE</name>
<gene>
    <name evidence="13 15" type="primary">cca</name>
    <name evidence="15" type="ORF">GCM10010982_14160</name>
</gene>
<feature type="binding site" evidence="13">
    <location>
        <position position="21"/>
    </location>
    <ligand>
        <name>Mg(2+)</name>
        <dbReference type="ChEBI" id="CHEBI:18420"/>
    </ligand>
</feature>
<evidence type="ECO:0000256" key="1">
    <source>
        <dbReference type="ARBA" id="ARBA00022596"/>
    </source>
</evidence>
<dbReference type="EMBL" id="BMLS01000002">
    <property type="protein sequence ID" value="GGO67516.1"/>
    <property type="molecule type" value="Genomic_DNA"/>
</dbReference>
<keyword evidence="12 13" id="KW-0511">Multifunctional enzyme</keyword>
<sequence>MKIYLVGGAVRDTLLGRPITERDYVVVGATPTQMLALGYKQVGNDFPVFLHPKSGDEYALARTERKTGVGYTGFDCIADPSVTLEEDLLRRDLTVNAMAMDEQGNITDPYGGQQDLHNKVLRHVSAAFVEDPLRVLRVARFAARYQHLGFAIAAETQALMSNINASGELKALTTERVWKETSRALLENNPEVYFETLRSCGALKHWFAELDALWGVPAPEKWHPEIDTGVHCMMVLSMAATLSQDLAVRYAALVHDLGKALTPADKWPSHHGHEKLGLAAIKRLSERLKVPNDCRELALLVGEFHTHLHKAFELRPDTLLRVLNHCDAWRKPARFEQFLLACEADARGRLHFEQRPYPQADYYRAAFHAASAVDVQQIIAQGVQGKAIKDALDKERTNAIAGVKAQWQAQHP</sequence>
<dbReference type="RefSeq" id="WP_188692372.1">
    <property type="nucleotide sequence ID" value="NZ_BMLS01000002.1"/>
</dbReference>
<keyword evidence="11 13" id="KW-0694">RNA-binding</keyword>
<protein>
    <recommendedName>
        <fullName evidence="13">Multifunctional CCA protein</fullName>
    </recommendedName>
    <domain>
        <recommendedName>
            <fullName evidence="13">CCA-adding enzyme</fullName>
            <ecNumber evidence="13">2.7.7.72</ecNumber>
        </recommendedName>
        <alternativeName>
            <fullName evidence="13">CCA tRNA nucleotidyltransferase</fullName>
        </alternativeName>
        <alternativeName>
            <fullName evidence="13">tRNA CCA-pyrophosphorylase</fullName>
        </alternativeName>
        <alternativeName>
            <fullName evidence="13">tRNA adenylyl-/cytidylyl-transferase</fullName>
        </alternativeName>
        <alternativeName>
            <fullName evidence="13">tRNA nucleotidyltransferase</fullName>
        </alternativeName>
        <alternativeName>
            <fullName evidence="13">tRNA-NT</fullName>
        </alternativeName>
    </domain>
    <domain>
        <recommendedName>
            <fullName evidence="13">2'-nucleotidase</fullName>
            <ecNumber evidence="13">3.1.3.-</ecNumber>
        </recommendedName>
    </domain>
    <domain>
        <recommendedName>
            <fullName evidence="13">2',3'-cyclic phosphodiesterase</fullName>
            <ecNumber evidence="13">3.1.4.-</ecNumber>
        </recommendedName>
    </domain>
    <domain>
        <recommendedName>
            <fullName evidence="13">Phosphatase</fullName>
        </recommendedName>
    </domain>
</protein>
<organism evidence="15 16">
    <name type="scientific">Bowmanella pacifica</name>
    <dbReference type="NCBI Taxonomy" id="502051"/>
    <lineage>
        <taxon>Bacteria</taxon>
        <taxon>Pseudomonadati</taxon>
        <taxon>Pseudomonadota</taxon>
        <taxon>Gammaproteobacteria</taxon>
        <taxon>Alteromonadales</taxon>
        <taxon>Alteromonadaceae</taxon>
        <taxon>Bowmanella</taxon>
    </lineage>
</organism>
<evidence type="ECO:0000256" key="9">
    <source>
        <dbReference type="ARBA" id="ARBA00022840"/>
    </source>
</evidence>
<evidence type="ECO:0000256" key="11">
    <source>
        <dbReference type="ARBA" id="ARBA00022884"/>
    </source>
</evidence>
<dbReference type="SUPFAM" id="SSF81301">
    <property type="entry name" value="Nucleotidyltransferase"/>
    <property type="match status" value="1"/>
</dbReference>
<keyword evidence="1 13" id="KW-0533">Nickel</keyword>
<feature type="binding site" evidence="13">
    <location>
        <position position="137"/>
    </location>
    <ligand>
        <name>CTP</name>
        <dbReference type="ChEBI" id="CHEBI:37563"/>
    </ligand>
</feature>